<dbReference type="EnsemblPlants" id="ONIVA05G21890.1">
    <property type="protein sequence ID" value="ONIVA05G21890.1"/>
    <property type="gene ID" value="ONIVA05G21890"/>
</dbReference>
<evidence type="ECO:0000256" key="2">
    <source>
        <dbReference type="ARBA" id="ARBA00022527"/>
    </source>
</evidence>
<dbReference type="HOGENOM" id="CLU_000288_37_3_1"/>
<comment type="similarity">
    <text evidence="10">Belongs to the protein kinase superfamily. Ser/Thr protein kinase family. CDPK subfamily.</text>
</comment>
<dbReference type="FunFam" id="3.30.200.20:FF:000004">
    <property type="entry name" value="Calcium-dependent protein kinase 1"/>
    <property type="match status" value="1"/>
</dbReference>
<dbReference type="AlphaFoldDB" id="A0A0E0HG86"/>
<dbReference type="FunFam" id="1.10.238.10:FF:000001">
    <property type="entry name" value="Calmodulin 1"/>
    <property type="match status" value="1"/>
</dbReference>
<evidence type="ECO:0000256" key="14">
    <source>
        <dbReference type="SAM" id="MobiDB-lite"/>
    </source>
</evidence>
<feature type="compositionally biased region" description="Low complexity" evidence="14">
    <location>
        <begin position="19"/>
        <end position="45"/>
    </location>
</feature>
<evidence type="ECO:0000256" key="7">
    <source>
        <dbReference type="ARBA" id="ARBA00022777"/>
    </source>
</evidence>
<dbReference type="PROSITE" id="PS00108">
    <property type="entry name" value="PROTEIN_KINASE_ST"/>
    <property type="match status" value="1"/>
</dbReference>
<dbReference type="SMART" id="SM00220">
    <property type="entry name" value="S_TKc"/>
    <property type="match status" value="1"/>
</dbReference>
<dbReference type="Gene3D" id="1.10.238.10">
    <property type="entry name" value="EF-hand"/>
    <property type="match status" value="1"/>
</dbReference>
<dbReference type="SMART" id="SM00054">
    <property type="entry name" value="EFh"/>
    <property type="match status" value="4"/>
</dbReference>
<reference evidence="17" key="2">
    <citation type="submission" date="2018-04" db="EMBL/GenBank/DDBJ databases">
        <title>OnivRS2 (Oryza nivara Reference Sequence Version 2).</title>
        <authorList>
            <person name="Zhang J."/>
            <person name="Kudrna D."/>
            <person name="Lee S."/>
            <person name="Talag J."/>
            <person name="Rajasekar S."/>
            <person name="Welchert J."/>
            <person name="Hsing Y.-I."/>
            <person name="Wing R.A."/>
        </authorList>
    </citation>
    <scope>NUCLEOTIDE SEQUENCE [LARGE SCALE GENOMIC DNA]</scope>
    <source>
        <strain evidence="17">SL10</strain>
    </source>
</reference>
<keyword evidence="4" id="KW-0479">Metal-binding</keyword>
<evidence type="ECO:0000256" key="3">
    <source>
        <dbReference type="ARBA" id="ARBA00022679"/>
    </source>
</evidence>
<protein>
    <recommendedName>
        <fullName evidence="1">non-specific serine/threonine protein kinase</fullName>
        <ecNumber evidence="1">2.7.11.1</ecNumber>
    </recommendedName>
</protein>
<dbReference type="Proteomes" id="UP000006591">
    <property type="component" value="Chromosome 5"/>
</dbReference>
<dbReference type="GO" id="GO:0005524">
    <property type="term" value="F:ATP binding"/>
    <property type="evidence" value="ECO:0007669"/>
    <property type="project" value="UniProtKB-UniRule"/>
</dbReference>
<proteinExistence type="inferred from homology"/>
<comment type="catalytic activity">
    <reaction evidence="11">
        <text>L-threonyl-[protein] + ATP = O-phospho-L-threonyl-[protein] + ADP + H(+)</text>
        <dbReference type="Rhea" id="RHEA:46608"/>
        <dbReference type="Rhea" id="RHEA-COMP:11060"/>
        <dbReference type="Rhea" id="RHEA-COMP:11605"/>
        <dbReference type="ChEBI" id="CHEBI:15378"/>
        <dbReference type="ChEBI" id="CHEBI:30013"/>
        <dbReference type="ChEBI" id="CHEBI:30616"/>
        <dbReference type="ChEBI" id="CHEBI:61977"/>
        <dbReference type="ChEBI" id="CHEBI:456216"/>
        <dbReference type="EC" id="2.7.11.1"/>
    </reaction>
</comment>
<dbReference type="InterPro" id="IPR011009">
    <property type="entry name" value="Kinase-like_dom_sf"/>
</dbReference>
<evidence type="ECO:0000256" key="12">
    <source>
        <dbReference type="ARBA" id="ARBA00048679"/>
    </source>
</evidence>
<evidence type="ECO:0000259" key="16">
    <source>
        <dbReference type="PROSITE" id="PS50222"/>
    </source>
</evidence>
<name>A0A0E0HG86_ORYNI</name>
<dbReference type="SUPFAM" id="SSF47473">
    <property type="entry name" value="EF-hand"/>
    <property type="match status" value="1"/>
</dbReference>
<keyword evidence="9 13" id="KW-0067">ATP-binding</keyword>
<evidence type="ECO:0000256" key="4">
    <source>
        <dbReference type="ARBA" id="ARBA00022723"/>
    </source>
</evidence>
<feature type="compositionally biased region" description="Low complexity" evidence="14">
    <location>
        <begin position="1"/>
        <end position="12"/>
    </location>
</feature>
<evidence type="ECO:0000256" key="9">
    <source>
        <dbReference type="ARBA" id="ARBA00022840"/>
    </source>
</evidence>
<dbReference type="SUPFAM" id="SSF56112">
    <property type="entry name" value="Protein kinase-like (PK-like)"/>
    <property type="match status" value="1"/>
</dbReference>
<evidence type="ECO:0000256" key="1">
    <source>
        <dbReference type="ARBA" id="ARBA00012513"/>
    </source>
</evidence>
<sequence length="561" mass="62066">MGNCCPPGSSSEPDPPPASSGSSRPAGSAGAAASPATISPSAAPAPAKPPAPIGPVLGRPMEDVKSIYTVGKELGRGQFGVTSLCTHKATGQRFACKTISKRKLSTKEDVEDVRREVQIMYHLAGQPGVVELKGAYEDKHAVHLVMELCAGGELFDRIIAKGHYTEHAASSLLRTIVEIIHTCHSMGVIHRDLKPENFLLLSKDEHAPLKATDFGLSVFFKEGLHQFLHCCSLLELIIIVVINGVPIADQDLGVAESEHGIFNSILRGHVDFSSEPWSRISHGAKDLVRRMLHSDPKQRISAYDVLSEYPSLYAEHPKSFNTLNFSDHPWIKEDGEAPDTPLDNAVLGRLKQFRAMNQFKKAALRVIAGCLSEEEIRGLKEMFKSMDSDNSGTITVDELRKGLAKKGTKLTEAEVQQLMEAVRIATLTRIIWNCTSHSENFQTYKMFVDLGGKKQADADGNGTIDYEEFITATMHMNRMDREEHLYTAFQYFDKDNSGYITIEELEQALREKGLMDGREIKDIISEVDADNDGRINYTEFVAMMRKGDPEANPKKRRDVVL</sequence>
<reference evidence="17" key="1">
    <citation type="submission" date="2015-04" db="UniProtKB">
        <authorList>
            <consortium name="EnsemblPlants"/>
        </authorList>
    </citation>
    <scope>IDENTIFICATION</scope>
    <source>
        <strain evidence="17">SL10</strain>
    </source>
</reference>
<dbReference type="InterPro" id="IPR018247">
    <property type="entry name" value="EF_Hand_1_Ca_BS"/>
</dbReference>
<dbReference type="GO" id="GO:0004674">
    <property type="term" value="F:protein serine/threonine kinase activity"/>
    <property type="evidence" value="ECO:0007669"/>
    <property type="project" value="UniProtKB-KW"/>
</dbReference>
<feature type="binding site" evidence="13">
    <location>
        <position position="97"/>
    </location>
    <ligand>
        <name>ATP</name>
        <dbReference type="ChEBI" id="CHEBI:30616"/>
    </ligand>
</feature>
<feature type="domain" description="EF-hand" evidence="16">
    <location>
        <begin position="519"/>
        <end position="550"/>
    </location>
</feature>
<evidence type="ECO:0000256" key="6">
    <source>
        <dbReference type="ARBA" id="ARBA00022741"/>
    </source>
</evidence>
<dbReference type="InterPro" id="IPR050205">
    <property type="entry name" value="CDPK_Ser/Thr_kinases"/>
</dbReference>
<accession>A0A0E0HG86</accession>
<dbReference type="PANTHER" id="PTHR24349">
    <property type="entry name" value="SERINE/THREONINE-PROTEIN KINASE"/>
    <property type="match status" value="1"/>
</dbReference>
<dbReference type="Pfam" id="PF13202">
    <property type="entry name" value="EF-hand_5"/>
    <property type="match status" value="1"/>
</dbReference>
<dbReference type="InterPro" id="IPR000719">
    <property type="entry name" value="Prot_kinase_dom"/>
</dbReference>
<dbReference type="OMA" id="IVHTCHT"/>
<comment type="catalytic activity">
    <reaction evidence="12">
        <text>L-seryl-[protein] + ATP = O-phospho-L-seryl-[protein] + ADP + H(+)</text>
        <dbReference type="Rhea" id="RHEA:17989"/>
        <dbReference type="Rhea" id="RHEA-COMP:9863"/>
        <dbReference type="Rhea" id="RHEA-COMP:11604"/>
        <dbReference type="ChEBI" id="CHEBI:15378"/>
        <dbReference type="ChEBI" id="CHEBI:29999"/>
        <dbReference type="ChEBI" id="CHEBI:30616"/>
        <dbReference type="ChEBI" id="CHEBI:83421"/>
        <dbReference type="ChEBI" id="CHEBI:456216"/>
        <dbReference type="EC" id="2.7.11.1"/>
    </reaction>
</comment>
<evidence type="ECO:0000256" key="10">
    <source>
        <dbReference type="ARBA" id="ARBA00024334"/>
    </source>
</evidence>
<keyword evidence="3" id="KW-0808">Transferase</keyword>
<dbReference type="GO" id="GO:0005509">
    <property type="term" value="F:calcium ion binding"/>
    <property type="evidence" value="ECO:0007669"/>
    <property type="project" value="InterPro"/>
</dbReference>
<dbReference type="InterPro" id="IPR011992">
    <property type="entry name" value="EF-hand-dom_pair"/>
</dbReference>
<evidence type="ECO:0000256" key="8">
    <source>
        <dbReference type="ARBA" id="ARBA00022837"/>
    </source>
</evidence>
<dbReference type="eggNOG" id="KOG0032">
    <property type="taxonomic scope" value="Eukaryota"/>
</dbReference>
<dbReference type="EC" id="2.7.11.1" evidence="1"/>
<dbReference type="Pfam" id="PF00069">
    <property type="entry name" value="Pkinase"/>
    <property type="match status" value="1"/>
</dbReference>
<feature type="domain" description="EF-hand" evidence="16">
    <location>
        <begin position="480"/>
        <end position="515"/>
    </location>
</feature>
<dbReference type="PROSITE" id="PS50011">
    <property type="entry name" value="PROTEIN_KINASE_DOM"/>
    <property type="match status" value="1"/>
</dbReference>
<dbReference type="InterPro" id="IPR008271">
    <property type="entry name" value="Ser/Thr_kinase_AS"/>
</dbReference>
<evidence type="ECO:0000313" key="18">
    <source>
        <dbReference type="Proteomes" id="UP000006591"/>
    </source>
</evidence>
<dbReference type="InterPro" id="IPR002048">
    <property type="entry name" value="EF_hand_dom"/>
</dbReference>
<dbReference type="Gene3D" id="1.10.510.10">
    <property type="entry name" value="Transferase(Phosphotransferase) domain 1"/>
    <property type="match status" value="2"/>
</dbReference>
<keyword evidence="5" id="KW-0677">Repeat</keyword>
<dbReference type="PROSITE" id="PS50222">
    <property type="entry name" value="EF_HAND_2"/>
    <property type="match status" value="4"/>
</dbReference>
<dbReference type="PROSITE" id="PS00107">
    <property type="entry name" value="PROTEIN_KINASE_ATP"/>
    <property type="match status" value="1"/>
</dbReference>
<dbReference type="STRING" id="4536.A0A0E0HG86"/>
<feature type="domain" description="Protein kinase" evidence="15">
    <location>
        <begin position="68"/>
        <end position="331"/>
    </location>
</feature>
<organism evidence="17">
    <name type="scientific">Oryza nivara</name>
    <name type="common">Indian wild rice</name>
    <name type="synonym">Oryza sativa f. spontanea</name>
    <dbReference type="NCBI Taxonomy" id="4536"/>
    <lineage>
        <taxon>Eukaryota</taxon>
        <taxon>Viridiplantae</taxon>
        <taxon>Streptophyta</taxon>
        <taxon>Embryophyta</taxon>
        <taxon>Tracheophyta</taxon>
        <taxon>Spermatophyta</taxon>
        <taxon>Magnoliopsida</taxon>
        <taxon>Liliopsida</taxon>
        <taxon>Poales</taxon>
        <taxon>Poaceae</taxon>
        <taxon>BOP clade</taxon>
        <taxon>Oryzoideae</taxon>
        <taxon>Oryzeae</taxon>
        <taxon>Oryzinae</taxon>
        <taxon>Oryza</taxon>
    </lineage>
</organism>
<keyword evidence="8" id="KW-0106">Calcium</keyword>
<evidence type="ECO:0000256" key="13">
    <source>
        <dbReference type="PROSITE-ProRule" id="PRU10141"/>
    </source>
</evidence>
<evidence type="ECO:0000259" key="15">
    <source>
        <dbReference type="PROSITE" id="PS50011"/>
    </source>
</evidence>
<keyword evidence="6 13" id="KW-0547">Nucleotide-binding</keyword>
<dbReference type="Gramene" id="ONIVA05G21890.1">
    <property type="protein sequence ID" value="ONIVA05G21890.1"/>
    <property type="gene ID" value="ONIVA05G21890"/>
</dbReference>
<evidence type="ECO:0000256" key="5">
    <source>
        <dbReference type="ARBA" id="ARBA00022737"/>
    </source>
</evidence>
<dbReference type="PROSITE" id="PS00018">
    <property type="entry name" value="EF_HAND_1"/>
    <property type="match status" value="4"/>
</dbReference>
<evidence type="ECO:0000313" key="17">
    <source>
        <dbReference type="EnsemblPlants" id="ONIVA05G21890.1"/>
    </source>
</evidence>
<feature type="domain" description="EF-hand" evidence="16">
    <location>
        <begin position="454"/>
        <end position="479"/>
    </location>
</feature>
<feature type="region of interest" description="Disordered" evidence="14">
    <location>
        <begin position="1"/>
        <end position="58"/>
    </location>
</feature>
<dbReference type="InterPro" id="IPR017441">
    <property type="entry name" value="Protein_kinase_ATP_BS"/>
</dbReference>
<keyword evidence="18" id="KW-1185">Reference proteome</keyword>
<keyword evidence="2" id="KW-0723">Serine/threonine-protein kinase</keyword>
<dbReference type="Pfam" id="PF13499">
    <property type="entry name" value="EF-hand_7"/>
    <property type="match status" value="2"/>
</dbReference>
<keyword evidence="7" id="KW-0418">Kinase</keyword>
<evidence type="ECO:0000256" key="11">
    <source>
        <dbReference type="ARBA" id="ARBA00047899"/>
    </source>
</evidence>
<dbReference type="Gene3D" id="3.30.200.20">
    <property type="entry name" value="Phosphorylase Kinase, domain 1"/>
    <property type="match status" value="1"/>
</dbReference>
<feature type="domain" description="EF-hand" evidence="16">
    <location>
        <begin position="374"/>
        <end position="409"/>
    </location>
</feature>